<evidence type="ECO:0000256" key="1">
    <source>
        <dbReference type="ARBA" id="ARBA00004328"/>
    </source>
</evidence>
<organism evidence="4 5">
    <name type="scientific">Pseudomonas berkeleyensis</name>
    <dbReference type="NCBI Taxonomy" id="2726956"/>
    <lineage>
        <taxon>Bacteria</taxon>
        <taxon>Pseudomonadati</taxon>
        <taxon>Pseudomonadota</taxon>
        <taxon>Gammaproteobacteria</taxon>
        <taxon>Pseudomonadales</taxon>
        <taxon>Pseudomonadaceae</taxon>
        <taxon>Pseudomonas</taxon>
    </lineage>
</organism>
<evidence type="ECO:0000313" key="5">
    <source>
        <dbReference type="Proteomes" id="UP000515276"/>
    </source>
</evidence>
<dbReference type="SUPFAM" id="SSF56563">
    <property type="entry name" value="Major capsid protein gp5"/>
    <property type="match status" value="1"/>
</dbReference>
<comment type="subcellular location">
    <subcellularLocation>
        <location evidence="1">Virion</location>
    </subcellularLocation>
</comment>
<evidence type="ECO:0000256" key="2">
    <source>
        <dbReference type="SAM" id="MobiDB-lite"/>
    </source>
</evidence>
<feature type="region of interest" description="Disordered" evidence="2">
    <location>
        <begin position="93"/>
        <end position="114"/>
    </location>
</feature>
<dbReference type="InterPro" id="IPR054612">
    <property type="entry name" value="Phage_capsid-like_C"/>
</dbReference>
<dbReference type="Gene3D" id="3.30.2320.10">
    <property type="entry name" value="hypothetical protein PF0899 domain"/>
    <property type="match status" value="1"/>
</dbReference>
<dbReference type="NCBIfam" id="TIGR01554">
    <property type="entry name" value="major_cap_HK97"/>
    <property type="match status" value="1"/>
</dbReference>
<keyword evidence="5" id="KW-1185">Reference proteome</keyword>
<dbReference type="InterPro" id="IPR024455">
    <property type="entry name" value="Phage_capsid"/>
</dbReference>
<name>A0A7G5DTV7_9PSED</name>
<dbReference type="Proteomes" id="UP000515276">
    <property type="component" value="Chromosome"/>
</dbReference>
<sequence>MQKSIIAASVAENAGRSLPSLRTLHRRNEGGDSFAELRQGIKQLGEAFQQFKATNDEQLEKLKKGQGDPLLETKLAELNTKLSELEAFKKNTEENLKKKNRPGRDTGADDEAVTEHKSAFDGYLRKGREDGLRDLEQKALNLGTGEDGGFGVPEELDRNIVELERDLSIMRSLANVISVGSEEYKRLVNIGGSGSGWVGETDERTETNTPKLAQIAPFFGEIYANPAITQKALDDIFFDVEAWLAQELSWDFDEKEGDAYVVGNGSNKPKGFLAYPNSAVTDKAGSRPFGTLQFVTSGAAAALNNPDRLIDLVHSLKRGYRKNAVWLGNGLTLAALRKLKDSEGNYLWRPGLEAGEPGILLGYRYEEDEALPDIAADSIPLAFGDFKRGYTIADVRGTRVLRDPFTNKPFVHFYTTKRVGGGVMDSKAIKLLKIAA</sequence>
<dbReference type="RefSeq" id="WP_182371033.1">
    <property type="nucleotide sequence ID" value="NZ_CP059139.1"/>
</dbReference>
<protein>
    <submittedName>
        <fullName evidence="4">Phage major capsid protein</fullName>
    </submittedName>
</protein>
<gene>
    <name evidence="4" type="ORF">HS968_09010</name>
</gene>
<dbReference type="AlphaFoldDB" id="A0A7G5DTV7"/>
<dbReference type="Pfam" id="PF05065">
    <property type="entry name" value="Phage_capsid"/>
    <property type="match status" value="1"/>
</dbReference>
<evidence type="ECO:0000313" key="4">
    <source>
        <dbReference type="EMBL" id="QMV65182.1"/>
    </source>
</evidence>
<dbReference type="EMBL" id="CP059139">
    <property type="protein sequence ID" value="QMV65182.1"/>
    <property type="molecule type" value="Genomic_DNA"/>
</dbReference>
<reference evidence="4 5" key="1">
    <citation type="journal article" date="2020" name="G3 (Bethesda)">
        <title>CeMbio - The Caenorhabditis elegans Microbiome Resource.</title>
        <authorList>
            <person name="Dirksen P."/>
            <person name="Assie A."/>
            <person name="Zimmermann J."/>
            <person name="Zhang F."/>
            <person name="Tietje A.M."/>
            <person name="Marsh S.A."/>
            <person name="Felix M.A."/>
            <person name="Shapira M."/>
            <person name="Kaleta C."/>
            <person name="Schulenburg H."/>
            <person name="Samuel B."/>
        </authorList>
    </citation>
    <scope>NUCLEOTIDE SEQUENCE [LARGE SCALE GENOMIC DNA]</scope>
    <source>
        <strain evidence="4 5">MSPm1</strain>
    </source>
</reference>
<feature type="domain" description="Phage capsid-like C-terminal" evidence="3">
    <location>
        <begin position="148"/>
        <end position="433"/>
    </location>
</feature>
<proteinExistence type="predicted"/>
<accession>A0A7G5DTV7</accession>
<evidence type="ECO:0000259" key="3">
    <source>
        <dbReference type="Pfam" id="PF05065"/>
    </source>
</evidence>